<dbReference type="Proteomes" id="UP000766486">
    <property type="component" value="Unassembled WGS sequence"/>
</dbReference>
<keyword evidence="3" id="KW-1185">Reference proteome</keyword>
<evidence type="ECO:0000313" key="2">
    <source>
        <dbReference type="EMBL" id="VUC23343.1"/>
    </source>
</evidence>
<reference evidence="2 3" key="1">
    <citation type="submission" date="2019-06" db="EMBL/GenBank/DDBJ databases">
        <authorList>
            <person name="Broberg M."/>
        </authorList>
    </citation>
    <scope>NUCLEOTIDE SEQUENCE [LARGE SCALE GENOMIC DNA]</scope>
</reference>
<comment type="caution">
    <text evidence="2">The sequence shown here is derived from an EMBL/GenBank/DDBJ whole genome shotgun (WGS) entry which is preliminary data.</text>
</comment>
<protein>
    <submittedName>
        <fullName evidence="2">Uncharacterized protein</fullName>
    </submittedName>
</protein>
<evidence type="ECO:0000313" key="3">
    <source>
        <dbReference type="Proteomes" id="UP000766486"/>
    </source>
</evidence>
<feature type="region of interest" description="Disordered" evidence="1">
    <location>
        <begin position="1"/>
        <end position="38"/>
    </location>
</feature>
<evidence type="ECO:0000256" key="1">
    <source>
        <dbReference type="SAM" id="MobiDB-lite"/>
    </source>
</evidence>
<gene>
    <name evidence="2" type="ORF">CLO192961_LOCUS114223</name>
</gene>
<dbReference type="EMBL" id="CABFNS010000703">
    <property type="protein sequence ID" value="VUC23343.1"/>
    <property type="molecule type" value="Genomic_DNA"/>
</dbReference>
<accession>A0ABY6TXD5</accession>
<sequence>MGEVQVVGPPLDDYQTAGPSSPESGHGREESAKLQVGQPRSINEISAIGYAALGGRASPIAAGQSVAAERAKTLRPMAVPRYRYAPRLIVV</sequence>
<proteinExistence type="predicted"/>
<name>A0ABY6TXD5_BIOOC</name>
<organism evidence="2 3">
    <name type="scientific">Bionectria ochroleuca</name>
    <name type="common">Gliocladium roseum</name>
    <dbReference type="NCBI Taxonomy" id="29856"/>
    <lineage>
        <taxon>Eukaryota</taxon>
        <taxon>Fungi</taxon>
        <taxon>Dikarya</taxon>
        <taxon>Ascomycota</taxon>
        <taxon>Pezizomycotina</taxon>
        <taxon>Sordariomycetes</taxon>
        <taxon>Hypocreomycetidae</taxon>
        <taxon>Hypocreales</taxon>
        <taxon>Bionectriaceae</taxon>
        <taxon>Clonostachys</taxon>
    </lineage>
</organism>